<dbReference type="InterPro" id="IPR001509">
    <property type="entry name" value="Epimerase_deHydtase"/>
</dbReference>
<dbReference type="Gene3D" id="3.40.50.720">
    <property type="entry name" value="NAD(P)-binding Rossmann-like Domain"/>
    <property type="match status" value="1"/>
</dbReference>
<dbReference type="CDD" id="cd08946">
    <property type="entry name" value="SDR_e"/>
    <property type="match status" value="1"/>
</dbReference>
<protein>
    <recommendedName>
        <fullName evidence="2">NAD-dependent epimerase/dehydratase domain-containing protein</fullName>
    </recommendedName>
</protein>
<dbReference type="AlphaFoldDB" id="A0A1G2DDM4"/>
<organism evidence="3 4">
    <name type="scientific">Candidatus Lloydbacteria bacterium RIFCSPHIGHO2_02_FULL_51_22</name>
    <dbReference type="NCBI Taxonomy" id="1798663"/>
    <lineage>
        <taxon>Bacteria</taxon>
        <taxon>Candidatus Lloydiibacteriota</taxon>
    </lineage>
</organism>
<comment type="similarity">
    <text evidence="1">Belongs to the NAD(P)-dependent epimerase/dehydratase family.</text>
</comment>
<name>A0A1G2DDM4_9BACT</name>
<evidence type="ECO:0000256" key="1">
    <source>
        <dbReference type="ARBA" id="ARBA00007637"/>
    </source>
</evidence>
<dbReference type="SUPFAM" id="SSF51735">
    <property type="entry name" value="NAD(P)-binding Rossmann-fold domains"/>
    <property type="match status" value="1"/>
</dbReference>
<accession>A0A1G2DDM4</accession>
<reference evidence="3 4" key="1">
    <citation type="journal article" date="2016" name="Nat. Commun.">
        <title>Thousands of microbial genomes shed light on interconnected biogeochemical processes in an aquifer system.</title>
        <authorList>
            <person name="Anantharaman K."/>
            <person name="Brown C.T."/>
            <person name="Hug L.A."/>
            <person name="Sharon I."/>
            <person name="Castelle C.J."/>
            <person name="Probst A.J."/>
            <person name="Thomas B.C."/>
            <person name="Singh A."/>
            <person name="Wilkins M.J."/>
            <person name="Karaoz U."/>
            <person name="Brodie E.L."/>
            <person name="Williams K.H."/>
            <person name="Hubbard S.S."/>
            <person name="Banfield J.F."/>
        </authorList>
    </citation>
    <scope>NUCLEOTIDE SEQUENCE [LARGE SCALE GENOMIC DNA]</scope>
</reference>
<gene>
    <name evidence="3" type="ORF">A3D67_03305</name>
</gene>
<comment type="caution">
    <text evidence="3">The sequence shown here is derived from an EMBL/GenBank/DDBJ whole genome shotgun (WGS) entry which is preliminary data.</text>
</comment>
<dbReference type="Proteomes" id="UP000178099">
    <property type="component" value="Unassembled WGS sequence"/>
</dbReference>
<sequence>MVFSKRKKILITGAAGYVGATLVATLNGEYEVVGFGHPSLHKAMEGQVARIIKGDVADYKALSRAAKGAYAIIHTASPTKESWCNEHPYEALRTIVYGTRNVRRIAEENKVPLVIHFSTQAVYSNFAKRPLPLREDMTLEPDTLYGALKALAEEELRDKRPRIPERSSVRGRQEIRDKTRIVILRPANIYGIGAGVLRRNVVSVFAENAQNGKPLIVSGDGKQKVDFVHVRDVARLVALILKRPEVRDQRRETRDEGRPVVINAGSGRATSICDIARLVVAEAKRLKKKPPEIVSKKIPKETIAADRWLSIAKARKQYGWKPRITLNKGIRELFYEKQIL</sequence>
<feature type="domain" description="NAD-dependent epimerase/dehydratase" evidence="2">
    <location>
        <begin position="9"/>
        <end position="247"/>
    </location>
</feature>
<dbReference type="EMBL" id="MHLN01000016">
    <property type="protein sequence ID" value="OGZ11686.1"/>
    <property type="molecule type" value="Genomic_DNA"/>
</dbReference>
<proteinExistence type="inferred from homology"/>
<dbReference type="Pfam" id="PF01370">
    <property type="entry name" value="Epimerase"/>
    <property type="match status" value="1"/>
</dbReference>
<evidence type="ECO:0000313" key="4">
    <source>
        <dbReference type="Proteomes" id="UP000178099"/>
    </source>
</evidence>
<evidence type="ECO:0000259" key="2">
    <source>
        <dbReference type="Pfam" id="PF01370"/>
    </source>
</evidence>
<dbReference type="PANTHER" id="PTHR43000">
    <property type="entry name" value="DTDP-D-GLUCOSE 4,6-DEHYDRATASE-RELATED"/>
    <property type="match status" value="1"/>
</dbReference>
<evidence type="ECO:0000313" key="3">
    <source>
        <dbReference type="EMBL" id="OGZ11686.1"/>
    </source>
</evidence>
<dbReference type="InterPro" id="IPR036291">
    <property type="entry name" value="NAD(P)-bd_dom_sf"/>
</dbReference>